<evidence type="ECO:0000313" key="3">
    <source>
        <dbReference type="Proteomes" id="UP001061302"/>
    </source>
</evidence>
<dbReference type="InterPro" id="IPR001387">
    <property type="entry name" value="Cro/C1-type_HTH"/>
</dbReference>
<dbReference type="Pfam" id="PF01381">
    <property type="entry name" value="HTH_3"/>
    <property type="match status" value="1"/>
</dbReference>
<proteinExistence type="predicted"/>
<dbReference type="Gene3D" id="1.10.260.40">
    <property type="entry name" value="lambda repressor-like DNA-binding domains"/>
    <property type="match status" value="1"/>
</dbReference>
<dbReference type="SUPFAM" id="SSF47413">
    <property type="entry name" value="lambda repressor-like DNA-binding domains"/>
    <property type="match status" value="1"/>
</dbReference>
<name>A0ABY6DVB1_9NEIS</name>
<gene>
    <name evidence="2" type="ORF">N8I74_08325</name>
</gene>
<dbReference type="RefSeq" id="WP_263126428.1">
    <property type="nucleotide sequence ID" value="NZ_CP106753.1"/>
</dbReference>
<dbReference type="SMART" id="SM00530">
    <property type="entry name" value="HTH_XRE"/>
    <property type="match status" value="1"/>
</dbReference>
<organism evidence="2 3">
    <name type="scientific">Chitiniphilus purpureus</name>
    <dbReference type="NCBI Taxonomy" id="2981137"/>
    <lineage>
        <taxon>Bacteria</taxon>
        <taxon>Pseudomonadati</taxon>
        <taxon>Pseudomonadota</taxon>
        <taxon>Betaproteobacteria</taxon>
        <taxon>Neisseriales</taxon>
        <taxon>Chitinibacteraceae</taxon>
        <taxon>Chitiniphilus</taxon>
    </lineage>
</organism>
<dbReference type="EMBL" id="CP106753">
    <property type="protein sequence ID" value="UXY17001.1"/>
    <property type="molecule type" value="Genomic_DNA"/>
</dbReference>
<dbReference type="InterPro" id="IPR010982">
    <property type="entry name" value="Lambda_DNA-bd_dom_sf"/>
</dbReference>
<feature type="domain" description="HTH cro/C1-type" evidence="1">
    <location>
        <begin position="15"/>
        <end position="63"/>
    </location>
</feature>
<evidence type="ECO:0000259" key="1">
    <source>
        <dbReference type="PROSITE" id="PS50943"/>
    </source>
</evidence>
<sequence>MGEINRRYFESLMSERKLSLRGLAEKMGLGHSQLSLTFSGSRKLTLEEAAQLSQIFGEPLHRIVENAGVSVRPTSGRQVPVMGAVAGDGTVGLYSSLQNDGAPLSVIERMLAPEDLPDDALAIQFRTVGTPLEWLDGSVMFCRKPDRVSAESFGRLSLLKIKDGPVAVGTIKRGYREGTYNVTGPFQRENVVLEWASPILITRN</sequence>
<dbReference type="Proteomes" id="UP001061302">
    <property type="component" value="Chromosome"/>
</dbReference>
<dbReference type="PROSITE" id="PS50943">
    <property type="entry name" value="HTH_CROC1"/>
    <property type="match status" value="1"/>
</dbReference>
<accession>A0ABY6DVB1</accession>
<evidence type="ECO:0000313" key="2">
    <source>
        <dbReference type="EMBL" id="UXY17001.1"/>
    </source>
</evidence>
<protein>
    <submittedName>
        <fullName evidence="2">Helix-turn-helix transcriptional regulator</fullName>
    </submittedName>
</protein>
<keyword evidence="3" id="KW-1185">Reference proteome</keyword>
<dbReference type="CDD" id="cd00093">
    <property type="entry name" value="HTH_XRE"/>
    <property type="match status" value="1"/>
</dbReference>
<reference evidence="2" key="1">
    <citation type="submission" date="2022-10" db="EMBL/GenBank/DDBJ databases">
        <title>Chitiniphilus purpureus sp. nov., a novel chitin-degrading bacterium isolated from crawfish pond sediment.</title>
        <authorList>
            <person name="Li K."/>
        </authorList>
    </citation>
    <scope>NUCLEOTIDE SEQUENCE</scope>
    <source>
        <strain evidence="2">CD1</strain>
    </source>
</reference>